<dbReference type="Gene3D" id="1.10.260.40">
    <property type="entry name" value="lambda repressor-like DNA-binding domains"/>
    <property type="match status" value="1"/>
</dbReference>
<dbReference type="InterPro" id="IPR041490">
    <property type="entry name" value="KstR2_TetR_C"/>
</dbReference>
<gene>
    <name evidence="5" type="ORF">GCM10022222_78690</name>
</gene>
<dbReference type="InterPro" id="IPR001387">
    <property type="entry name" value="Cro/C1-type_HTH"/>
</dbReference>
<dbReference type="CDD" id="cd00093">
    <property type="entry name" value="HTH_XRE"/>
    <property type="match status" value="1"/>
</dbReference>
<evidence type="ECO:0000259" key="4">
    <source>
        <dbReference type="PROSITE" id="PS50977"/>
    </source>
</evidence>
<dbReference type="PROSITE" id="PS50977">
    <property type="entry name" value="HTH_TETR_2"/>
    <property type="match status" value="1"/>
</dbReference>
<proteinExistence type="predicted"/>
<organism evidence="5 6">
    <name type="scientific">Amycolatopsis ultiminotia</name>
    <dbReference type="NCBI Taxonomy" id="543629"/>
    <lineage>
        <taxon>Bacteria</taxon>
        <taxon>Bacillati</taxon>
        <taxon>Actinomycetota</taxon>
        <taxon>Actinomycetes</taxon>
        <taxon>Pseudonocardiales</taxon>
        <taxon>Pseudonocardiaceae</taxon>
        <taxon>Amycolatopsis</taxon>
    </lineage>
</organism>
<dbReference type="PANTHER" id="PTHR30055:SF237">
    <property type="entry name" value="TRANSCRIPTIONAL REPRESSOR MCE3R"/>
    <property type="match status" value="1"/>
</dbReference>
<dbReference type="SUPFAM" id="SSF47413">
    <property type="entry name" value="lambda repressor-like DNA-binding domains"/>
    <property type="match status" value="1"/>
</dbReference>
<dbReference type="SUPFAM" id="SSF46689">
    <property type="entry name" value="Homeodomain-like"/>
    <property type="match status" value="1"/>
</dbReference>
<sequence length="301" mass="33348">MVILNKWRYRGRAMATLSGMSEVADVGEHALPDAERELLGRRLREARREAGLTLRDVAKELGVSTGTWSAVENGLTRITEDRLNLAAVLFGTEGAVLRDPVPGENVSWRDFPPLHLLPPLAGALEAFVELGYHGASIRHVAQRAGLSVAGVYHHRPTKQALLVELLDLAMDDLQTRCRAARAEGDGPVERFTRLVECLALYHTHRRELGFIGASEMRSVEEPHRTRIAKARRDVQHMLDDEVIEGSRRGLMHAPLPKEAARAVVTMCTALPTWWSPKGGLSPEVVARQYVGFALDLVRATR</sequence>
<keyword evidence="6" id="KW-1185">Reference proteome</keyword>
<evidence type="ECO:0000259" key="3">
    <source>
        <dbReference type="PROSITE" id="PS50943"/>
    </source>
</evidence>
<keyword evidence="1 2" id="KW-0238">DNA-binding</keyword>
<dbReference type="InterPro" id="IPR050109">
    <property type="entry name" value="HTH-type_TetR-like_transc_reg"/>
</dbReference>
<dbReference type="Pfam" id="PF00440">
    <property type="entry name" value="TetR_N"/>
    <property type="match status" value="1"/>
</dbReference>
<comment type="caution">
    <text evidence="5">The sequence shown here is derived from an EMBL/GenBank/DDBJ whole genome shotgun (WGS) entry which is preliminary data.</text>
</comment>
<feature type="DNA-binding region" description="H-T-H motif" evidence="2">
    <location>
        <begin position="136"/>
        <end position="155"/>
    </location>
</feature>
<feature type="domain" description="HTH cro/C1-type" evidence="3">
    <location>
        <begin position="43"/>
        <end position="97"/>
    </location>
</feature>
<dbReference type="PRINTS" id="PR00455">
    <property type="entry name" value="HTHTETR"/>
</dbReference>
<evidence type="ECO:0000256" key="2">
    <source>
        <dbReference type="PROSITE-ProRule" id="PRU00335"/>
    </source>
</evidence>
<dbReference type="PANTHER" id="PTHR30055">
    <property type="entry name" value="HTH-TYPE TRANSCRIPTIONAL REGULATOR RUTR"/>
    <property type="match status" value="1"/>
</dbReference>
<dbReference type="Pfam" id="PF17932">
    <property type="entry name" value="TetR_C_24"/>
    <property type="match status" value="1"/>
</dbReference>
<dbReference type="SUPFAM" id="SSF48498">
    <property type="entry name" value="Tetracyclin repressor-like, C-terminal domain"/>
    <property type="match status" value="1"/>
</dbReference>
<dbReference type="InterPro" id="IPR010982">
    <property type="entry name" value="Lambda_DNA-bd_dom_sf"/>
</dbReference>
<dbReference type="PROSITE" id="PS50943">
    <property type="entry name" value="HTH_CROC1"/>
    <property type="match status" value="1"/>
</dbReference>
<protein>
    <recommendedName>
        <fullName evidence="7">TetR family transcriptional regulator</fullName>
    </recommendedName>
</protein>
<dbReference type="InterPro" id="IPR009057">
    <property type="entry name" value="Homeodomain-like_sf"/>
</dbReference>
<evidence type="ECO:0000313" key="6">
    <source>
        <dbReference type="Proteomes" id="UP001500689"/>
    </source>
</evidence>
<dbReference type="Proteomes" id="UP001500689">
    <property type="component" value="Unassembled WGS sequence"/>
</dbReference>
<dbReference type="Gene3D" id="1.10.357.10">
    <property type="entry name" value="Tetracycline Repressor, domain 2"/>
    <property type="match status" value="1"/>
</dbReference>
<dbReference type="SMART" id="SM00530">
    <property type="entry name" value="HTH_XRE"/>
    <property type="match status" value="1"/>
</dbReference>
<dbReference type="InterPro" id="IPR001647">
    <property type="entry name" value="HTH_TetR"/>
</dbReference>
<evidence type="ECO:0000313" key="5">
    <source>
        <dbReference type="EMBL" id="GAA3582156.1"/>
    </source>
</evidence>
<accession>A0ABP6YGE4</accession>
<dbReference type="InterPro" id="IPR036271">
    <property type="entry name" value="Tet_transcr_reg_TetR-rel_C_sf"/>
</dbReference>
<evidence type="ECO:0000256" key="1">
    <source>
        <dbReference type="ARBA" id="ARBA00023125"/>
    </source>
</evidence>
<reference evidence="6" key="1">
    <citation type="journal article" date="2019" name="Int. J. Syst. Evol. Microbiol.">
        <title>The Global Catalogue of Microorganisms (GCM) 10K type strain sequencing project: providing services to taxonomists for standard genome sequencing and annotation.</title>
        <authorList>
            <consortium name="The Broad Institute Genomics Platform"/>
            <consortium name="The Broad Institute Genome Sequencing Center for Infectious Disease"/>
            <person name="Wu L."/>
            <person name="Ma J."/>
        </authorList>
    </citation>
    <scope>NUCLEOTIDE SEQUENCE [LARGE SCALE GENOMIC DNA]</scope>
    <source>
        <strain evidence="6">JCM 16898</strain>
    </source>
</reference>
<dbReference type="EMBL" id="BAAAZN010000027">
    <property type="protein sequence ID" value="GAA3582156.1"/>
    <property type="molecule type" value="Genomic_DNA"/>
</dbReference>
<dbReference type="Pfam" id="PF13560">
    <property type="entry name" value="HTH_31"/>
    <property type="match status" value="1"/>
</dbReference>
<evidence type="ECO:0008006" key="7">
    <source>
        <dbReference type="Google" id="ProtNLM"/>
    </source>
</evidence>
<name>A0ABP6YGE4_9PSEU</name>
<feature type="domain" description="HTH tetR-type" evidence="4">
    <location>
        <begin position="113"/>
        <end position="173"/>
    </location>
</feature>